<comment type="caution">
    <text evidence="2">The sequence shown here is derived from an EMBL/GenBank/DDBJ whole genome shotgun (WGS) entry which is preliminary data.</text>
</comment>
<dbReference type="AlphaFoldDB" id="A0A9P8AM23"/>
<dbReference type="PANTHER" id="PTHR11476">
    <property type="entry name" value="HISTIDYL-TRNA SYNTHETASE"/>
    <property type="match status" value="1"/>
</dbReference>
<dbReference type="OrthoDB" id="341578at2759"/>
<proteinExistence type="predicted"/>
<feature type="region of interest" description="Disordered" evidence="1">
    <location>
        <begin position="737"/>
        <end position="760"/>
    </location>
</feature>
<dbReference type="GO" id="GO:0003723">
    <property type="term" value="F:RNA binding"/>
    <property type="evidence" value="ECO:0007669"/>
    <property type="project" value="TreeGrafter"/>
</dbReference>
<dbReference type="InterPro" id="IPR045864">
    <property type="entry name" value="aa-tRNA-synth_II/BPL/LPL"/>
</dbReference>
<keyword evidence="3" id="KW-1185">Reference proteome</keyword>
<evidence type="ECO:0000256" key="1">
    <source>
        <dbReference type="SAM" id="MobiDB-lite"/>
    </source>
</evidence>
<evidence type="ECO:0000313" key="2">
    <source>
        <dbReference type="EMBL" id="KAG7440226.1"/>
    </source>
</evidence>
<dbReference type="Gene3D" id="3.30.930.10">
    <property type="entry name" value="Bira Bifunctional Protein, Domain 2"/>
    <property type="match status" value="1"/>
</dbReference>
<dbReference type="EMBL" id="MU250574">
    <property type="protein sequence ID" value="KAG7440226.1"/>
    <property type="molecule type" value="Genomic_DNA"/>
</dbReference>
<gene>
    <name evidence="2" type="ORF">BT62DRAFT_1012875</name>
</gene>
<feature type="region of interest" description="Disordered" evidence="1">
    <location>
        <begin position="408"/>
        <end position="437"/>
    </location>
</feature>
<reference evidence="2" key="1">
    <citation type="submission" date="2020-11" db="EMBL/GenBank/DDBJ databases">
        <title>Adaptations for nitrogen fixation in a non-lichenized fungal sporocarp promotes dispersal by wood-feeding termites.</title>
        <authorList>
            <consortium name="DOE Joint Genome Institute"/>
            <person name="Koch R.A."/>
            <person name="Yoon G."/>
            <person name="Arayal U."/>
            <person name="Lail K."/>
            <person name="Amirebrahimi M."/>
            <person name="Labutti K."/>
            <person name="Lipzen A."/>
            <person name="Riley R."/>
            <person name="Barry K."/>
            <person name="Henrissat B."/>
            <person name="Grigoriev I.V."/>
            <person name="Herr J.R."/>
            <person name="Aime M.C."/>
        </authorList>
    </citation>
    <scope>NUCLEOTIDE SEQUENCE</scope>
    <source>
        <strain evidence="2">MCA 3950</strain>
    </source>
</reference>
<dbReference type="Gene3D" id="3.20.20.140">
    <property type="entry name" value="Metal-dependent hydrolases"/>
    <property type="match status" value="1"/>
</dbReference>
<accession>A0A9P8AM23</accession>
<dbReference type="GO" id="GO:0006427">
    <property type="term" value="P:histidyl-tRNA aminoacylation"/>
    <property type="evidence" value="ECO:0007669"/>
    <property type="project" value="TreeGrafter"/>
</dbReference>
<feature type="compositionally biased region" description="Basic and acidic residues" evidence="1">
    <location>
        <begin position="424"/>
        <end position="433"/>
    </location>
</feature>
<sequence length="1075" mass="120127">MLTKICIRHHKRVSQSPPTPTLYLFAPRCTTIRAHGATRISETPWALPGLHAHVRLHKDLVSTSTLLRVGVLAVSLATSTISLSTAGTAGKRVASFLHMLFRAFPEIRALELTRTRHFQIPAVFWQPSRRSYPQFSPSYQPSALLKLPEDVKRGRRSRRPGTRKVVVFLTVSMNPNRSSAAAGWCLSGFPHKPLSVDFSNVVTWNRGFSLPPNNIDSTPLTTHKQGRQQRRICHTFGVDSLISSTAVRRSARGLEQTEVSVCWCKTLRRRSLYLAAASLSSPCDPPIFLRFGGNAVDGDETSVFSHAASKRRVCELWVRRRYEYHIFREVRGKHTATLAPASFNFISGPPQPALSPWARGKTNKKESSRLSHDNTLLLWGVLYLSFLTAAVLPTFQRHVMNTLSISMSEPKTPMHPSLSGPPDVNREPDDRPTAWKLSQSPLLPSRLEDEYFKGALKMITKPDSPYHQAVLASLFKQPPRPVRSFLYDHKADLPEHASLNGMVQNYLTAVFRLRGAVDMEPQLLMSITSTGDNKDHAVFINRCGDIVKLPSSLLVTFARLVARGGITRIKRFHNADVYRLQAVAGHPRPHKAAAFDIITLVLTSGPVAAGAEILAVADNFLDTFPDLAQMYEIHVSYLSLVDAVLGRLPAEHKSAIVEILNQPKSSSFQKRSLFLKKGLLRNTADELETRMWNRFFMKLDKLSSPPLDMIRPAIEEIKTAVKTASLATLAARRPATAYTRSRRRYKEDHEGDRAQGPPNTSTFPVSIHTNICIQVHIHYFTATFGLRLRLLDHFPNLHIGMTGVVCYASNSNTAELLKQMAATDNKRILLETGAPFMVPANVYGALEPKQSRLPFSHSLMIPWTAEFAADVMGEGWGWDKERVLNVSREGARMIPPNTSPSRLLKKTSTLTSSPELARVLEDDSDIEEAHCSIGRRETTPIPDVSVNAGGQYLAFVPVHEEQRTGKRIVYNKVLTPDQDSLSEPVLDLIRGYIKDLSADGNLEFILMALINCEPTDKVDIINAWVLHMLKAKLPPLPRKFCNIKDNRRDKNISGQNRLHSTMLSIANGFCETRNP</sequence>
<dbReference type="SUPFAM" id="SSF51556">
    <property type="entry name" value="Metallo-dependent hydrolases"/>
    <property type="match status" value="1"/>
</dbReference>
<dbReference type="Pfam" id="PF01026">
    <property type="entry name" value="TatD_DNase"/>
    <property type="match status" value="1"/>
</dbReference>
<dbReference type="GO" id="GO:0004821">
    <property type="term" value="F:histidine-tRNA ligase activity"/>
    <property type="evidence" value="ECO:0007669"/>
    <property type="project" value="TreeGrafter"/>
</dbReference>
<dbReference type="InterPro" id="IPR001130">
    <property type="entry name" value="TatD-like"/>
</dbReference>
<dbReference type="GeneID" id="66100268"/>
<evidence type="ECO:0000313" key="3">
    <source>
        <dbReference type="Proteomes" id="UP000812287"/>
    </source>
</evidence>
<dbReference type="Proteomes" id="UP000812287">
    <property type="component" value="Unassembled WGS sequence"/>
</dbReference>
<dbReference type="GO" id="GO:0032543">
    <property type="term" value="P:mitochondrial translation"/>
    <property type="evidence" value="ECO:0007669"/>
    <property type="project" value="TreeGrafter"/>
</dbReference>
<dbReference type="GO" id="GO:0005739">
    <property type="term" value="C:mitochondrion"/>
    <property type="evidence" value="ECO:0007669"/>
    <property type="project" value="TreeGrafter"/>
</dbReference>
<dbReference type="GO" id="GO:0005829">
    <property type="term" value="C:cytosol"/>
    <property type="evidence" value="ECO:0007669"/>
    <property type="project" value="TreeGrafter"/>
</dbReference>
<dbReference type="PANTHER" id="PTHR11476:SF10">
    <property type="entry name" value="NON-SPECIFIC SERINE_THREONINE PROTEIN KINASE"/>
    <property type="match status" value="1"/>
</dbReference>
<dbReference type="GO" id="GO:0016788">
    <property type="term" value="F:hydrolase activity, acting on ester bonds"/>
    <property type="evidence" value="ECO:0007669"/>
    <property type="project" value="InterPro"/>
</dbReference>
<protein>
    <submittedName>
        <fullName evidence="2">Uncharacterized protein</fullName>
    </submittedName>
</protein>
<name>A0A9P8AM23_9AGAR</name>
<dbReference type="RefSeq" id="XP_043033726.1">
    <property type="nucleotide sequence ID" value="XM_043177981.1"/>
</dbReference>
<organism evidence="2 3">
    <name type="scientific">Guyanagaster necrorhizus</name>
    <dbReference type="NCBI Taxonomy" id="856835"/>
    <lineage>
        <taxon>Eukaryota</taxon>
        <taxon>Fungi</taxon>
        <taxon>Dikarya</taxon>
        <taxon>Basidiomycota</taxon>
        <taxon>Agaricomycotina</taxon>
        <taxon>Agaricomycetes</taxon>
        <taxon>Agaricomycetidae</taxon>
        <taxon>Agaricales</taxon>
        <taxon>Marasmiineae</taxon>
        <taxon>Physalacriaceae</taxon>
        <taxon>Guyanagaster</taxon>
    </lineage>
</organism>
<dbReference type="InterPro" id="IPR032466">
    <property type="entry name" value="Metal_Hydrolase"/>
</dbReference>